<dbReference type="InterPro" id="IPR001870">
    <property type="entry name" value="B30.2/SPRY"/>
</dbReference>
<feature type="domain" description="B30.2/SPRY" evidence="1">
    <location>
        <begin position="33"/>
        <end position="231"/>
    </location>
</feature>
<dbReference type="SUPFAM" id="SSF49899">
    <property type="entry name" value="Concanavalin A-like lectins/glucanases"/>
    <property type="match status" value="3"/>
</dbReference>
<dbReference type="CDD" id="cd11709">
    <property type="entry name" value="SPRY"/>
    <property type="match status" value="1"/>
</dbReference>
<dbReference type="InterPro" id="IPR003877">
    <property type="entry name" value="SPRY_dom"/>
</dbReference>
<organism evidence="3">
    <name type="scientific">Naegleria gruberi</name>
    <name type="common">Amoeba</name>
    <dbReference type="NCBI Taxonomy" id="5762"/>
    <lineage>
        <taxon>Eukaryota</taxon>
        <taxon>Discoba</taxon>
        <taxon>Heterolobosea</taxon>
        <taxon>Tetramitia</taxon>
        <taxon>Eutetramitia</taxon>
        <taxon>Vahlkampfiidae</taxon>
        <taxon>Naegleria</taxon>
    </lineage>
</organism>
<dbReference type="Pfam" id="PF00622">
    <property type="entry name" value="SPRY"/>
    <property type="match status" value="2"/>
</dbReference>
<dbReference type="OrthoDB" id="10256556at2759"/>
<dbReference type="InParanoid" id="D2VD91"/>
<dbReference type="InterPro" id="IPR013320">
    <property type="entry name" value="ConA-like_dom_sf"/>
</dbReference>
<evidence type="ECO:0000313" key="2">
    <source>
        <dbReference type="EMBL" id="EFC45192.1"/>
    </source>
</evidence>
<dbReference type="InterPro" id="IPR043136">
    <property type="entry name" value="B30.2/SPRY_sf"/>
</dbReference>
<accession>D2VD91</accession>
<dbReference type="Proteomes" id="UP000006671">
    <property type="component" value="Unassembled WGS sequence"/>
</dbReference>
<name>D2VD91_NAEGR</name>
<evidence type="ECO:0000313" key="3">
    <source>
        <dbReference type="Proteomes" id="UP000006671"/>
    </source>
</evidence>
<dbReference type="RefSeq" id="XP_002677936.1">
    <property type="nucleotide sequence ID" value="XM_002677890.1"/>
</dbReference>
<proteinExistence type="predicted"/>
<evidence type="ECO:0000259" key="1">
    <source>
        <dbReference type="PROSITE" id="PS50188"/>
    </source>
</evidence>
<dbReference type="VEuPathDB" id="AmoebaDB:NAEGRDRAFT_57831"/>
<dbReference type="AlphaFoldDB" id="D2VD91"/>
<dbReference type="PROSITE" id="PS50188">
    <property type="entry name" value="B302_SPRY"/>
    <property type="match status" value="1"/>
</dbReference>
<protein>
    <submittedName>
        <fullName evidence="2">SPRY domain-containing protein</fullName>
    </submittedName>
</protein>
<sequence length="754" mass="84987">MASSTTPAKLIDPPPIDSLQYSAEKGLGLLFESLEKKKKPTTTLVSSKEETTAKVTATTQLPSLILDQSFYDPISPSSSSSSVIIAKNKIGYSSVFVDKLLEGNLIYRWNVKIINLNSWFSLGVANTSIVKDHRFSFTPFDEHGQFMFSANGYIWDRRIAGDTKHLVIKGGSYGVGDVITVELDTRIGQLTFLKNGIVVSSVKNVGLPVYPSFMMHGTESVEFMGVTETEAMDAVQTFEFVYPKHHYQCTNGVIQKLTSGSYASLFLRKSLGDAKDYGIYRWKIKVLTHANWIGVGAVDQEIAQECYYDLSPLISFGGYMYTINGYLWSCCYNGDSKNSNVGIKSSTGDVITLELNCSTREFTITKEEVNIASFKNVKLPLVPLVMCYGLDAVELLDFQQVTSFPSPNLPKLDNSYEFNCDSSMIEKNGSLIRKLSNNGEYSNVWLNDKCQTEDNIKRWRVKIDYLDQYNAIGVLMENQTNQLKFATNPYNQEGAYLLDHEGNTWNRFVEPKFTKDPKASYKIGDTIIVEMNCLNCELTFYKNNFANRVTRINHVKLPVYPFFMLFGNESLRILKYSDNILDVSNGTRLLGTIPSFKCDRSCIAINQNRISKTVAGFYSSIFIDTLLGTTNHCNSTFKWKIKVVKFTWVGIGVMRRDTADEGVYGTDANLNVGGYFLSGNGYVWDKQLKNMHNYKKEGAEFGAGDVLTLSLDCKSQLLQIFKNDKELASFENVRLPVYPLVMLYHPDCVEFEWL</sequence>
<dbReference type="KEGG" id="ngr:NAEGRDRAFT_57831"/>
<dbReference type="EMBL" id="GG738864">
    <property type="protein sequence ID" value="EFC45192.1"/>
    <property type="molecule type" value="Genomic_DNA"/>
</dbReference>
<gene>
    <name evidence="2" type="ORF">NAEGRDRAFT_57831</name>
</gene>
<keyword evidence="3" id="KW-1185">Reference proteome</keyword>
<dbReference type="GeneID" id="8857052"/>
<dbReference type="eggNOG" id="ENOG502SQ0N">
    <property type="taxonomic scope" value="Eukaryota"/>
</dbReference>
<dbReference type="Gene3D" id="2.60.120.920">
    <property type="match status" value="3"/>
</dbReference>
<reference evidence="2 3" key="1">
    <citation type="journal article" date="2010" name="Cell">
        <title>The genome of Naegleria gruberi illuminates early eukaryotic versatility.</title>
        <authorList>
            <person name="Fritz-Laylin L.K."/>
            <person name="Prochnik S.E."/>
            <person name="Ginger M.L."/>
            <person name="Dacks J.B."/>
            <person name="Carpenter M.L."/>
            <person name="Field M.C."/>
            <person name="Kuo A."/>
            <person name="Paredez A."/>
            <person name="Chapman J."/>
            <person name="Pham J."/>
            <person name="Shu S."/>
            <person name="Neupane R."/>
            <person name="Cipriano M."/>
            <person name="Mancuso J."/>
            <person name="Tu H."/>
            <person name="Salamov A."/>
            <person name="Lindquist E."/>
            <person name="Shapiro H."/>
            <person name="Lucas S."/>
            <person name="Grigoriev I.V."/>
            <person name="Cande W.Z."/>
            <person name="Fulton C."/>
            <person name="Rokhsar D.S."/>
            <person name="Dawson S.C."/>
        </authorList>
    </citation>
    <scope>NUCLEOTIDE SEQUENCE [LARGE SCALE GENOMIC DNA]</scope>
    <source>
        <strain evidence="2 3">NEG-M</strain>
    </source>
</reference>